<comment type="caution">
    <text evidence="1">The sequence shown here is derived from an EMBL/GenBank/DDBJ whole genome shotgun (WGS) entry which is preliminary data.</text>
</comment>
<accession>A0AAV4RPM2</accession>
<keyword evidence="2" id="KW-1185">Reference proteome</keyword>
<sequence length="95" mass="10411">MRSLRAQVTSSRAIQKLLSFLTVTFVYQIPERGKIRGAVHHLSQAGGLLPGVLTENVQKTGKYPLLLQQKLLGCLSAEQRGSMFVIACELLAMAE</sequence>
<evidence type="ECO:0000313" key="1">
    <source>
        <dbReference type="EMBL" id="GIY24218.1"/>
    </source>
</evidence>
<name>A0AAV4RPM2_9ARAC</name>
<proteinExistence type="predicted"/>
<evidence type="ECO:0000313" key="2">
    <source>
        <dbReference type="Proteomes" id="UP001054837"/>
    </source>
</evidence>
<gene>
    <name evidence="1" type="ORF">CDAR_250661</name>
</gene>
<reference evidence="1 2" key="1">
    <citation type="submission" date="2021-06" db="EMBL/GenBank/DDBJ databases">
        <title>Caerostris darwini draft genome.</title>
        <authorList>
            <person name="Kono N."/>
            <person name="Arakawa K."/>
        </authorList>
    </citation>
    <scope>NUCLEOTIDE SEQUENCE [LARGE SCALE GENOMIC DNA]</scope>
</reference>
<dbReference type="EMBL" id="BPLQ01006646">
    <property type="protein sequence ID" value="GIY24218.1"/>
    <property type="molecule type" value="Genomic_DNA"/>
</dbReference>
<dbReference type="Proteomes" id="UP001054837">
    <property type="component" value="Unassembled WGS sequence"/>
</dbReference>
<dbReference type="AlphaFoldDB" id="A0AAV4RPM2"/>
<organism evidence="1 2">
    <name type="scientific">Caerostris darwini</name>
    <dbReference type="NCBI Taxonomy" id="1538125"/>
    <lineage>
        <taxon>Eukaryota</taxon>
        <taxon>Metazoa</taxon>
        <taxon>Ecdysozoa</taxon>
        <taxon>Arthropoda</taxon>
        <taxon>Chelicerata</taxon>
        <taxon>Arachnida</taxon>
        <taxon>Araneae</taxon>
        <taxon>Araneomorphae</taxon>
        <taxon>Entelegynae</taxon>
        <taxon>Araneoidea</taxon>
        <taxon>Araneidae</taxon>
        <taxon>Caerostris</taxon>
    </lineage>
</organism>
<protein>
    <submittedName>
        <fullName evidence="1">Uncharacterized protein</fullName>
    </submittedName>
</protein>